<dbReference type="EMBL" id="CP010951">
    <property type="protein sequence ID" value="AMO22749.1"/>
    <property type="molecule type" value="Genomic_DNA"/>
</dbReference>
<accession>A0A127JS19</accession>
<protein>
    <submittedName>
        <fullName evidence="1">Uncharacterized protein</fullName>
    </submittedName>
</protein>
<dbReference type="AlphaFoldDB" id="A0A127JS19"/>
<reference evidence="1 2" key="1">
    <citation type="journal article" date="2014" name="Int. J. Syst. Evol. Microbiol.">
        <title>Ramlibacter solisilvae sp. nov., isolated from forest soil, and emended description of the genus Ramlibacter.</title>
        <authorList>
            <person name="Lee H.J."/>
            <person name="Lee S.H."/>
            <person name="Lee S.S."/>
            <person name="Lee J.S."/>
            <person name="Kim Y."/>
            <person name="Kim S.C."/>
            <person name="Jeon C.O."/>
        </authorList>
    </citation>
    <scope>NUCLEOTIDE SEQUENCE [LARGE SCALE GENOMIC DNA]</scope>
    <source>
        <strain evidence="1 2">5-10</strain>
    </source>
</reference>
<gene>
    <name evidence="1" type="ORF">UC35_07465</name>
</gene>
<evidence type="ECO:0000313" key="1">
    <source>
        <dbReference type="EMBL" id="AMO22749.1"/>
    </source>
</evidence>
<sequence length="80" mass="8983">MAGKSMKYLSINGTLYGMPEKKWTSVCVIAAEEGKSVPQVIDERFSLKPLGEVTNVTNWTPADATHELVLMRTRTWVITR</sequence>
<proteinExistence type="predicted"/>
<organism evidence="1 2">
    <name type="scientific">Ramlibacter tataouinensis</name>
    <dbReference type="NCBI Taxonomy" id="94132"/>
    <lineage>
        <taxon>Bacteria</taxon>
        <taxon>Pseudomonadati</taxon>
        <taxon>Pseudomonadota</taxon>
        <taxon>Betaproteobacteria</taxon>
        <taxon>Burkholderiales</taxon>
        <taxon>Comamonadaceae</taxon>
        <taxon>Ramlibacter</taxon>
    </lineage>
</organism>
<name>A0A127JS19_9BURK</name>
<evidence type="ECO:0000313" key="2">
    <source>
        <dbReference type="Proteomes" id="UP000070433"/>
    </source>
</evidence>
<keyword evidence="2" id="KW-1185">Reference proteome</keyword>
<dbReference type="Proteomes" id="UP000070433">
    <property type="component" value="Chromosome"/>
</dbReference>